<dbReference type="PANTHER" id="PTHR42905">
    <property type="entry name" value="PHOSPHOENOLPYRUVATE CARBOXYLASE"/>
    <property type="match status" value="1"/>
</dbReference>
<evidence type="ECO:0000313" key="7">
    <source>
        <dbReference type="EMBL" id="SKC66640.1"/>
    </source>
</evidence>
<organism evidence="7 8">
    <name type="scientific">Plantibacter cousiniae</name>
    <name type="common">nom. nud.</name>
    <dbReference type="NCBI Taxonomy" id="199709"/>
    <lineage>
        <taxon>Bacteria</taxon>
        <taxon>Bacillati</taxon>
        <taxon>Actinomycetota</taxon>
        <taxon>Actinomycetes</taxon>
        <taxon>Micrococcales</taxon>
        <taxon>Microbacteriaceae</taxon>
        <taxon>Plantibacter</taxon>
    </lineage>
</organism>
<comment type="caution">
    <text evidence="7">The sequence shown here is derived from an EMBL/GenBank/DDBJ whole genome shotgun (WGS) entry which is preliminary data.</text>
</comment>
<dbReference type="RefSeq" id="WP_079706378.1">
    <property type="nucleotide sequence ID" value="NZ_FUZO01000002.1"/>
</dbReference>
<dbReference type="InterPro" id="IPR040442">
    <property type="entry name" value="Pyrv_kinase-like_dom_sf"/>
</dbReference>
<dbReference type="Pfam" id="PF13714">
    <property type="entry name" value="PEP_mutase"/>
    <property type="match status" value="1"/>
</dbReference>
<dbReference type="EMBL" id="FUZO01000002">
    <property type="protein sequence ID" value="SKC66640.1"/>
    <property type="molecule type" value="Genomic_DNA"/>
</dbReference>
<evidence type="ECO:0000256" key="1">
    <source>
        <dbReference type="ARBA" id="ARBA00001946"/>
    </source>
</evidence>
<evidence type="ECO:0000256" key="3">
    <source>
        <dbReference type="ARBA" id="ARBA00022723"/>
    </source>
</evidence>
<comment type="similarity">
    <text evidence="2 6">Belongs to the isocitrate lyase/PEP mutase superfamily. Methylisocitrate lyase family.</text>
</comment>
<evidence type="ECO:0000256" key="4">
    <source>
        <dbReference type="ARBA" id="ARBA00022842"/>
    </source>
</evidence>
<comment type="cofactor">
    <cofactor evidence="1">
        <name>Mg(2+)</name>
        <dbReference type="ChEBI" id="CHEBI:18420"/>
    </cofactor>
</comment>
<dbReference type="InterPro" id="IPR018523">
    <property type="entry name" value="Isocitrate_lyase_ph_CS"/>
</dbReference>
<dbReference type="Gene3D" id="3.20.20.60">
    <property type="entry name" value="Phosphoenolpyruvate-binding domains"/>
    <property type="match status" value="1"/>
</dbReference>
<accession>A0ABY1LMV4</accession>
<keyword evidence="5 6" id="KW-0456">Lyase</keyword>
<dbReference type="CDD" id="cd00377">
    <property type="entry name" value="ICL_PEPM"/>
    <property type="match status" value="1"/>
</dbReference>
<dbReference type="SUPFAM" id="SSF51621">
    <property type="entry name" value="Phosphoenolpyruvate/pyruvate domain"/>
    <property type="match status" value="1"/>
</dbReference>
<dbReference type="GO" id="GO:0016829">
    <property type="term" value="F:lyase activity"/>
    <property type="evidence" value="ECO:0007669"/>
    <property type="project" value="UniProtKB-KW"/>
</dbReference>
<proteinExistence type="inferred from homology"/>
<evidence type="ECO:0000256" key="2">
    <source>
        <dbReference type="ARBA" id="ARBA00009282"/>
    </source>
</evidence>
<keyword evidence="8" id="KW-1185">Reference proteome</keyword>
<reference evidence="7 8" key="1">
    <citation type="submission" date="2017-02" db="EMBL/GenBank/DDBJ databases">
        <authorList>
            <person name="Varghese N."/>
            <person name="Submissions S."/>
        </authorList>
    </citation>
    <scope>NUCLEOTIDE SEQUENCE [LARGE SCALE GENOMIC DNA]</scope>
    <source>
        <strain evidence="7 8">VKM Ac-1787</strain>
    </source>
</reference>
<gene>
    <name evidence="7" type="ORF">SAMN06295973_2601</name>
</gene>
<keyword evidence="4" id="KW-0460">Magnesium</keyword>
<protein>
    <recommendedName>
        <fullName evidence="6">Methylisocitrate lyase</fullName>
        <ecNumber evidence="6">4.1.3.30</ecNumber>
    </recommendedName>
</protein>
<comment type="catalytic activity">
    <reaction evidence="6">
        <text>(2S,3R)-3-hydroxybutane-1,2,3-tricarboxylate = pyruvate + succinate</text>
        <dbReference type="Rhea" id="RHEA:16809"/>
        <dbReference type="ChEBI" id="CHEBI:15361"/>
        <dbReference type="ChEBI" id="CHEBI:30031"/>
        <dbReference type="ChEBI" id="CHEBI:57429"/>
        <dbReference type="EC" id="4.1.3.30"/>
    </reaction>
</comment>
<evidence type="ECO:0000256" key="6">
    <source>
        <dbReference type="RuleBase" id="RU361121"/>
    </source>
</evidence>
<comment type="function">
    <text evidence="6">Catalyzes the thermodynamically favored C-C bond cleavage of (2R,3S)-2-methylisocitrate to yield pyruvate and succinate.</text>
</comment>
<dbReference type="InterPro" id="IPR015813">
    <property type="entry name" value="Pyrv/PenolPyrv_kinase-like_dom"/>
</dbReference>
<name>A0ABY1LMV4_9MICO</name>
<evidence type="ECO:0000313" key="8">
    <source>
        <dbReference type="Proteomes" id="UP000190827"/>
    </source>
</evidence>
<dbReference type="PANTHER" id="PTHR42905:SF5">
    <property type="entry name" value="CARBOXYVINYL-CARBOXYPHOSPHONATE PHOSPHORYLMUTASE, CHLOROPLASTIC"/>
    <property type="match status" value="1"/>
</dbReference>
<dbReference type="Proteomes" id="UP000190827">
    <property type="component" value="Unassembled WGS sequence"/>
</dbReference>
<dbReference type="InterPro" id="IPR039556">
    <property type="entry name" value="ICL/PEPM"/>
</dbReference>
<sequence length="299" mass="32454">MLYSETTPAEKRRLFRERLATGELLRFPGAFNPLSARLIEQKGFDGVYISGAVLSADLGLPDIGLTTLTEVAGRAKQIARMTELPAIVDADTGFGEPMNVARTVQEIEDAGLAGLHIEDQVNPKRCGHLDGKQVVDTSTALGRIRAAVDARRDANLLIMARTDIAAVDGLDAAIDRAKQLVDAGADAIFPEAMRSLEEFAAVRDAVDVPILANMTEFGKSELFTSQQLADVGVNIVIWPVSLLRIAMGAAGRALDTLNDEGSLTSKLGEMQHRADLYELIDYEGYNRFDTSVFNFTIDR</sequence>
<dbReference type="EC" id="4.1.3.30" evidence="6"/>
<keyword evidence="3" id="KW-0479">Metal-binding</keyword>
<evidence type="ECO:0000256" key="5">
    <source>
        <dbReference type="ARBA" id="ARBA00023239"/>
    </source>
</evidence>
<comment type="pathway">
    <text evidence="6">Organic acid metabolism; propanoate degradation.</text>
</comment>
<dbReference type="PROSITE" id="PS00161">
    <property type="entry name" value="ISOCITRATE_LYASE"/>
    <property type="match status" value="1"/>
</dbReference>
<dbReference type="NCBIfam" id="TIGR02317">
    <property type="entry name" value="prpB"/>
    <property type="match status" value="1"/>
</dbReference>
<dbReference type="InterPro" id="IPR012695">
    <property type="entry name" value="PrpB"/>
</dbReference>